<evidence type="ECO:0000313" key="3">
    <source>
        <dbReference type="EMBL" id="CAE0262134.1"/>
    </source>
</evidence>
<sequence length="830" mass="93024">MLIAPRSVSRSNERPHTSTGRVNGRPSSRAYSARTSPPSSAFAFILAQTAPDRQKPRQPQSPQTTRPARRPRRPFSSKPRAEQAWRDGGEEGDARFMPRPQTSMDNTDRGGPSQLGEREGERKDGGEGLHLDLHTHPSTKNEDKKNGMHYTSDDGGVEGVFEIESVGDSPLRNARDSALSHLGTLPQGSAGVGFLRQRRPDGGGEGGGGGGGGMVDVARIRRKDVEMEQMVRRLLADIETLREEMKQMEAKKTKIEEMRKQERSSLVGELEATLQQLAQSQQNWRLALKEKEVVEVELNAMKDAKASHSDTSSTRVGALEEQVAQLEDRLKARDAEISVMRPKLVEIASKKEAAARAAGDAVAEVRKALELELNTTLRALKDEKEKVSRLEEVVKGAKERMEVAEDARSGLKQEIAILKDGLEKKEDTISEMRYTIGHKTKEVEKLAAEMKSQSDRLRLAEEAKGDAYLMWKKEMQDVMGKVAADQKSMSEVQRENVILKAEVDRLRQKMKEEEERAAEKMEEMKEEMEVAKKVVDVEKERSAAHSRQVVDAQQKHAKTAAELEVTKVEMKALRGEIQRVVEEELQRVKMESEKRRRKGEEEEQKRMEAEKEVAMLRRRIEEVELLERDEKVAAAVAAVREEMKAEVIESRRKLRVAEEKNIHLSEIVAKVSRERDEASVKKDELAAALAETSSMMESGTNNKLARLEAEKKAAEEKAESLKGEVEVLQMEVEKGREREERLKSDQTRAAALTQSEVETLKASLMSEQERVSQLEGEVERMVEKGMGREAKRVGKECQTDVDLSALYRSVAEQAVKKAVGRAVAVACLHA</sequence>
<accession>A0A7S3GCP6</accession>
<dbReference type="EMBL" id="HBIB01037404">
    <property type="protein sequence ID" value="CAE0262134.1"/>
    <property type="molecule type" value="Transcribed_RNA"/>
</dbReference>
<feature type="compositionally biased region" description="Low complexity" evidence="2">
    <location>
        <begin position="57"/>
        <end position="66"/>
    </location>
</feature>
<feature type="region of interest" description="Disordered" evidence="2">
    <location>
        <begin position="1"/>
        <end position="162"/>
    </location>
</feature>
<feature type="compositionally biased region" description="Basic and acidic residues" evidence="2">
    <location>
        <begin position="79"/>
        <end position="96"/>
    </location>
</feature>
<protein>
    <submittedName>
        <fullName evidence="3">Uncharacterized protein</fullName>
    </submittedName>
</protein>
<feature type="coiled-coil region" evidence="1">
    <location>
        <begin position="366"/>
        <end position="414"/>
    </location>
</feature>
<reference evidence="3" key="1">
    <citation type="submission" date="2021-01" db="EMBL/GenBank/DDBJ databases">
        <authorList>
            <person name="Corre E."/>
            <person name="Pelletier E."/>
            <person name="Niang G."/>
            <person name="Scheremetjew M."/>
            <person name="Finn R."/>
            <person name="Kale V."/>
            <person name="Holt S."/>
            <person name="Cochrane G."/>
            <person name="Meng A."/>
            <person name="Brown T."/>
            <person name="Cohen L."/>
        </authorList>
    </citation>
    <scope>NUCLEOTIDE SEQUENCE</scope>
    <source>
        <strain evidence="3">NIES-2562</strain>
    </source>
</reference>
<dbReference type="AlphaFoldDB" id="A0A7S3GCP6"/>
<feature type="compositionally biased region" description="Polar residues" evidence="2">
    <location>
        <begin position="17"/>
        <end position="39"/>
    </location>
</feature>
<gene>
    <name evidence="3" type="ORF">PBIL07802_LOCUS24429</name>
</gene>
<evidence type="ECO:0000256" key="1">
    <source>
        <dbReference type="SAM" id="Coils"/>
    </source>
</evidence>
<feature type="compositionally biased region" description="Basic and acidic residues" evidence="2">
    <location>
        <begin position="116"/>
        <end position="146"/>
    </location>
</feature>
<keyword evidence="1" id="KW-0175">Coiled coil</keyword>
<feature type="coiled-coil region" evidence="1">
    <location>
        <begin position="224"/>
        <end position="265"/>
    </location>
</feature>
<proteinExistence type="predicted"/>
<feature type="region of interest" description="Disordered" evidence="2">
    <location>
        <begin position="589"/>
        <end position="610"/>
    </location>
</feature>
<name>A0A7S3GCP6_9EUKA</name>
<organism evidence="3">
    <name type="scientific">Palpitomonas bilix</name>
    <dbReference type="NCBI Taxonomy" id="652834"/>
    <lineage>
        <taxon>Eukaryota</taxon>
        <taxon>Eukaryota incertae sedis</taxon>
    </lineage>
</organism>
<evidence type="ECO:0000256" key="2">
    <source>
        <dbReference type="SAM" id="MobiDB-lite"/>
    </source>
</evidence>
<feature type="coiled-coil region" evidence="1">
    <location>
        <begin position="697"/>
        <end position="784"/>
    </location>
</feature>